<dbReference type="STRING" id="282301.A0A267G073"/>
<organism evidence="3 4">
    <name type="scientific">Macrostomum lignano</name>
    <dbReference type="NCBI Taxonomy" id="282301"/>
    <lineage>
        <taxon>Eukaryota</taxon>
        <taxon>Metazoa</taxon>
        <taxon>Spiralia</taxon>
        <taxon>Lophotrochozoa</taxon>
        <taxon>Platyhelminthes</taxon>
        <taxon>Rhabditophora</taxon>
        <taxon>Macrostomorpha</taxon>
        <taxon>Macrostomida</taxon>
        <taxon>Macrostomidae</taxon>
        <taxon>Macrostomum</taxon>
    </lineage>
</organism>
<dbReference type="Proteomes" id="UP000215902">
    <property type="component" value="Unassembled WGS sequence"/>
</dbReference>
<reference evidence="3 4" key="1">
    <citation type="submission" date="2017-06" db="EMBL/GenBank/DDBJ databases">
        <title>A platform for efficient transgenesis in Macrostomum lignano, a flatworm model organism for stem cell research.</title>
        <authorList>
            <person name="Berezikov E."/>
        </authorList>
    </citation>
    <scope>NUCLEOTIDE SEQUENCE [LARGE SCALE GENOMIC DNA]</scope>
    <source>
        <strain evidence="3">DV1</strain>
        <tissue evidence="3">Whole organism</tissue>
    </source>
</reference>
<dbReference type="Pfam" id="PF11901">
    <property type="entry name" value="DM9"/>
    <property type="match status" value="1"/>
</dbReference>
<comment type="caution">
    <text evidence="3">The sequence shown here is derived from an EMBL/GenBank/DDBJ whole genome shotgun (WGS) entry which is preliminary data.</text>
</comment>
<evidence type="ECO:0000313" key="2">
    <source>
        <dbReference type="EMBL" id="PAA58297.1"/>
    </source>
</evidence>
<sequence>MFSLGLGPGHGPGRGHGHGHGASGGNPQVTLSWIPARGGQIPNGAIQVGHGVFVARAQHAGELIPGKASMGHQAAYVSYGGQEHAVSDYEILCDTHMQCFGCNYTWERCHGRPVPRGALIGGYSADRQPYYIGRSQINGEMVAGKVFEPHGCAYFPWGGQEHRSNEFEILVLKQ</sequence>
<feature type="compositionally biased region" description="Gly residues" evidence="1">
    <location>
        <begin position="1"/>
        <end position="12"/>
    </location>
</feature>
<accession>A0A267G073</accession>
<feature type="region of interest" description="Disordered" evidence="1">
    <location>
        <begin position="1"/>
        <end position="29"/>
    </location>
</feature>
<dbReference type="AlphaFoldDB" id="A0A267G073"/>
<dbReference type="EMBL" id="NIVC01002391">
    <property type="protein sequence ID" value="PAA58297.1"/>
    <property type="molecule type" value="Genomic_DNA"/>
</dbReference>
<evidence type="ECO:0000256" key="1">
    <source>
        <dbReference type="SAM" id="MobiDB-lite"/>
    </source>
</evidence>
<dbReference type="SMART" id="SM00696">
    <property type="entry name" value="DM9"/>
    <property type="match status" value="2"/>
</dbReference>
<proteinExistence type="predicted"/>
<gene>
    <name evidence="2" type="ORF">BOX15_Mlig007819g1</name>
    <name evidence="3" type="ORF">BOX15_Mlig007819g2</name>
</gene>
<name>A0A267G073_9PLAT</name>
<protein>
    <submittedName>
        <fullName evidence="3">Uncharacterized protein</fullName>
    </submittedName>
</protein>
<dbReference type="PANTHER" id="PTHR31649">
    <property type="entry name" value="AGAP009604-PA"/>
    <property type="match status" value="1"/>
</dbReference>
<dbReference type="EMBL" id="NIVC01000670">
    <property type="protein sequence ID" value="PAA78727.1"/>
    <property type="molecule type" value="Genomic_DNA"/>
</dbReference>
<keyword evidence="4" id="KW-1185">Reference proteome</keyword>
<dbReference type="OrthoDB" id="1925699at2759"/>
<evidence type="ECO:0000313" key="3">
    <source>
        <dbReference type="EMBL" id="PAA78727.1"/>
    </source>
</evidence>
<evidence type="ECO:0000313" key="4">
    <source>
        <dbReference type="Proteomes" id="UP000215902"/>
    </source>
</evidence>
<dbReference type="InterPro" id="IPR006616">
    <property type="entry name" value="DM9_repeat"/>
</dbReference>
<dbReference type="PANTHER" id="PTHR31649:SF1">
    <property type="entry name" value="FARNESOIC ACID O-METHYL TRANSFERASE DOMAIN-CONTAINING PROTEIN"/>
    <property type="match status" value="1"/>
</dbReference>